<name>A0A8J2Z417_9GAMM</name>
<evidence type="ECO:0008006" key="4">
    <source>
        <dbReference type="Google" id="ProtNLM"/>
    </source>
</evidence>
<keyword evidence="1" id="KW-0732">Signal</keyword>
<sequence>MKKVLLTMGLLLSVNAALACSSKEQVNILFTSQQGDNVSHKGYAGLGKALFANQMIADELHAYNVTINHKIGEIVLDIETQKTPIQKMLKEIKPLLKEHGFKVLRVSFETPIERANAVKPMSAKQPVTSDITAK</sequence>
<dbReference type="Proteomes" id="UP000636949">
    <property type="component" value="Unassembled WGS sequence"/>
</dbReference>
<dbReference type="RefSeq" id="WP_117001925.1">
    <property type="nucleotide sequence ID" value="NZ_BMJS01000007.1"/>
</dbReference>
<reference evidence="2" key="1">
    <citation type="journal article" date="2014" name="Int. J. Syst. Evol. Microbiol.">
        <title>Complete genome sequence of Corynebacterium casei LMG S-19264T (=DSM 44701T), isolated from a smear-ripened cheese.</title>
        <authorList>
            <consortium name="US DOE Joint Genome Institute (JGI-PGF)"/>
            <person name="Walter F."/>
            <person name="Albersmeier A."/>
            <person name="Kalinowski J."/>
            <person name="Ruckert C."/>
        </authorList>
    </citation>
    <scope>NUCLEOTIDE SEQUENCE</scope>
    <source>
        <strain evidence="2">CGMCC 1.15758</strain>
    </source>
</reference>
<dbReference type="EMBL" id="BMJS01000007">
    <property type="protein sequence ID" value="GGF94114.1"/>
    <property type="molecule type" value="Genomic_DNA"/>
</dbReference>
<gene>
    <name evidence="2" type="ORF">GCM10010995_09170</name>
</gene>
<protein>
    <recommendedName>
        <fullName evidence="4">Secreted protein</fullName>
    </recommendedName>
</protein>
<reference evidence="2" key="2">
    <citation type="submission" date="2020-09" db="EMBL/GenBank/DDBJ databases">
        <authorList>
            <person name="Sun Q."/>
            <person name="Zhou Y."/>
        </authorList>
    </citation>
    <scope>NUCLEOTIDE SEQUENCE</scope>
    <source>
        <strain evidence="2">CGMCC 1.15758</strain>
    </source>
</reference>
<evidence type="ECO:0000256" key="1">
    <source>
        <dbReference type="SAM" id="SignalP"/>
    </source>
</evidence>
<accession>A0A8J2Z417</accession>
<feature type="chain" id="PRO_5035181308" description="Secreted protein" evidence="1">
    <location>
        <begin position="20"/>
        <end position="134"/>
    </location>
</feature>
<feature type="signal peptide" evidence="1">
    <location>
        <begin position="1"/>
        <end position="19"/>
    </location>
</feature>
<organism evidence="2 3">
    <name type="scientific">Cysteiniphilum litorale</name>
    <dbReference type="NCBI Taxonomy" id="2056700"/>
    <lineage>
        <taxon>Bacteria</taxon>
        <taxon>Pseudomonadati</taxon>
        <taxon>Pseudomonadota</taxon>
        <taxon>Gammaproteobacteria</taxon>
        <taxon>Thiotrichales</taxon>
        <taxon>Fastidiosibacteraceae</taxon>
        <taxon>Cysteiniphilum</taxon>
    </lineage>
</organism>
<dbReference type="OrthoDB" id="5604511at2"/>
<proteinExistence type="predicted"/>
<keyword evidence="3" id="KW-1185">Reference proteome</keyword>
<dbReference type="PROSITE" id="PS51257">
    <property type="entry name" value="PROKAR_LIPOPROTEIN"/>
    <property type="match status" value="1"/>
</dbReference>
<evidence type="ECO:0000313" key="2">
    <source>
        <dbReference type="EMBL" id="GGF94114.1"/>
    </source>
</evidence>
<comment type="caution">
    <text evidence="2">The sequence shown here is derived from an EMBL/GenBank/DDBJ whole genome shotgun (WGS) entry which is preliminary data.</text>
</comment>
<dbReference type="AlphaFoldDB" id="A0A8J2Z417"/>
<evidence type="ECO:0000313" key="3">
    <source>
        <dbReference type="Proteomes" id="UP000636949"/>
    </source>
</evidence>